<evidence type="ECO:0000256" key="1">
    <source>
        <dbReference type="ARBA" id="ARBA00023015"/>
    </source>
</evidence>
<keyword evidence="1" id="KW-0805">Transcription regulation</keyword>
<evidence type="ECO:0000256" key="2">
    <source>
        <dbReference type="ARBA" id="ARBA00023125"/>
    </source>
</evidence>
<feature type="DNA-binding region" description="H-T-H motif" evidence="4">
    <location>
        <begin position="54"/>
        <end position="73"/>
    </location>
</feature>
<keyword evidence="8" id="KW-1185">Reference proteome</keyword>
<evidence type="ECO:0000256" key="4">
    <source>
        <dbReference type="PROSITE-ProRule" id="PRU00335"/>
    </source>
</evidence>
<dbReference type="GO" id="GO:0003700">
    <property type="term" value="F:DNA-binding transcription factor activity"/>
    <property type="evidence" value="ECO:0007669"/>
    <property type="project" value="TreeGrafter"/>
</dbReference>
<dbReference type="PANTHER" id="PTHR30055">
    <property type="entry name" value="HTH-TYPE TRANSCRIPTIONAL REGULATOR RUTR"/>
    <property type="match status" value="1"/>
</dbReference>
<dbReference type="InterPro" id="IPR050109">
    <property type="entry name" value="HTH-type_TetR-like_transc_reg"/>
</dbReference>
<evidence type="ECO:0000256" key="5">
    <source>
        <dbReference type="SAM" id="MobiDB-lite"/>
    </source>
</evidence>
<dbReference type="Pfam" id="PF00440">
    <property type="entry name" value="TetR_N"/>
    <property type="match status" value="1"/>
</dbReference>
<dbReference type="InterPro" id="IPR009057">
    <property type="entry name" value="Homeodomain-like_sf"/>
</dbReference>
<evidence type="ECO:0000259" key="6">
    <source>
        <dbReference type="PROSITE" id="PS50977"/>
    </source>
</evidence>
<dbReference type="SUPFAM" id="SSF48498">
    <property type="entry name" value="Tetracyclin repressor-like, C-terminal domain"/>
    <property type="match status" value="1"/>
</dbReference>
<protein>
    <submittedName>
        <fullName evidence="7">TetR family transcriptional regulator</fullName>
    </submittedName>
</protein>
<keyword evidence="2 4" id="KW-0238">DNA-binding</keyword>
<dbReference type="InterPro" id="IPR041474">
    <property type="entry name" value="NicS_C"/>
</dbReference>
<evidence type="ECO:0000313" key="7">
    <source>
        <dbReference type="EMBL" id="BAU48344.1"/>
    </source>
</evidence>
<feature type="compositionally biased region" description="Basic residues" evidence="5">
    <location>
        <begin position="1"/>
        <end position="22"/>
    </location>
</feature>
<dbReference type="SUPFAM" id="SSF46689">
    <property type="entry name" value="Homeodomain-like"/>
    <property type="match status" value="1"/>
</dbReference>
<dbReference type="PROSITE" id="PS50977">
    <property type="entry name" value="HTH_TETR_2"/>
    <property type="match status" value="1"/>
</dbReference>
<keyword evidence="3" id="KW-0804">Transcription</keyword>
<dbReference type="GO" id="GO:0000976">
    <property type="term" value="F:transcription cis-regulatory region binding"/>
    <property type="evidence" value="ECO:0007669"/>
    <property type="project" value="TreeGrafter"/>
</dbReference>
<dbReference type="AlphaFoldDB" id="A0A1B4VA14"/>
<gene>
    <name evidence="7" type="ORF">SVA_1790</name>
</gene>
<dbReference type="Pfam" id="PF17938">
    <property type="entry name" value="TetR_C_29"/>
    <property type="match status" value="1"/>
</dbReference>
<evidence type="ECO:0000313" key="8">
    <source>
        <dbReference type="Proteomes" id="UP000218899"/>
    </source>
</evidence>
<dbReference type="InterPro" id="IPR036271">
    <property type="entry name" value="Tet_transcr_reg_TetR-rel_C_sf"/>
</dbReference>
<dbReference type="PANTHER" id="PTHR30055:SF234">
    <property type="entry name" value="HTH-TYPE TRANSCRIPTIONAL REGULATOR BETI"/>
    <property type="match status" value="1"/>
</dbReference>
<dbReference type="Gene3D" id="1.10.357.10">
    <property type="entry name" value="Tetracycline Repressor, domain 2"/>
    <property type="match status" value="1"/>
</dbReference>
<dbReference type="RefSeq" id="WP_169924030.1">
    <property type="nucleotide sequence ID" value="NZ_AP014936.1"/>
</dbReference>
<dbReference type="Proteomes" id="UP000218899">
    <property type="component" value="Chromosome"/>
</dbReference>
<proteinExistence type="predicted"/>
<dbReference type="EMBL" id="AP014936">
    <property type="protein sequence ID" value="BAU48344.1"/>
    <property type="molecule type" value="Genomic_DNA"/>
</dbReference>
<evidence type="ECO:0000256" key="3">
    <source>
        <dbReference type="ARBA" id="ARBA00023163"/>
    </source>
</evidence>
<organism evidence="7 8">
    <name type="scientific">Sulfurifustis variabilis</name>
    <dbReference type="NCBI Taxonomy" id="1675686"/>
    <lineage>
        <taxon>Bacteria</taxon>
        <taxon>Pseudomonadati</taxon>
        <taxon>Pseudomonadota</taxon>
        <taxon>Gammaproteobacteria</taxon>
        <taxon>Acidiferrobacterales</taxon>
        <taxon>Acidiferrobacteraceae</taxon>
        <taxon>Sulfurifustis</taxon>
    </lineage>
</organism>
<name>A0A1B4VA14_9GAMM</name>
<feature type="region of interest" description="Disordered" evidence="5">
    <location>
        <begin position="1"/>
        <end position="30"/>
    </location>
</feature>
<dbReference type="KEGG" id="sva:SVA_1790"/>
<feature type="domain" description="HTH tetR-type" evidence="6">
    <location>
        <begin position="31"/>
        <end position="91"/>
    </location>
</feature>
<accession>A0A1B4VA14</accession>
<dbReference type="PRINTS" id="PR00455">
    <property type="entry name" value="HTHTETR"/>
</dbReference>
<reference evidence="7 8" key="1">
    <citation type="submission" date="2015-08" db="EMBL/GenBank/DDBJ databases">
        <title>Complete genome sequence of Sulfurifustis variabilis.</title>
        <authorList>
            <person name="Miura A."/>
            <person name="Kojima H."/>
            <person name="Fukui M."/>
        </authorList>
    </citation>
    <scope>NUCLEOTIDE SEQUENCE [LARGE SCALE GENOMIC DNA]</scope>
    <source>
        <strain evidence="8">skN76</strain>
    </source>
</reference>
<dbReference type="InterPro" id="IPR001647">
    <property type="entry name" value="HTH_TetR"/>
</dbReference>
<sequence length="233" mass="25937">MAMRGIGKKRANQTARARRRPGRPGGAGHTEAVREALLRAARELFAQRDFRAVSVRGIAARAKVNPALVHYHFGDKRGLYRAMLQQTLGPVLQRAQAFSESGSEPDLRELVGNIMRVLAQEPWVPRLIVREVLAEEGAFRDIFAREFAAKGGGRLPAILARERERGVVRQDLDLTLTALSIMSMTLFPFVAQPVVEQVFGLRIDDAFARRLAEHTVRLLFEGAGPRPRGGKRK</sequence>